<dbReference type="InterPro" id="IPR024453">
    <property type="entry name" value="Peptidase_C92"/>
</dbReference>
<dbReference type="Proteomes" id="UP000037442">
    <property type="component" value="Unassembled WGS sequence"/>
</dbReference>
<accession>A0A0L7MCG6</accession>
<evidence type="ECO:0000256" key="1">
    <source>
        <dbReference type="SAM" id="SignalP"/>
    </source>
</evidence>
<name>A0A0L7MCG6_COMTE</name>
<sequence length="199" mass="21658">MISRRLATAAVMVLSACCAGLAFATPPLPPLPPQAAPGDLIFRRGTENVSQLVQAVDGGDFSHVGMLVGRPGQWQVLHATPSEREGQPDAVVLDSLDFFLDVRRAHAYRLYQVTAEPGARERAVAWAMAKQGQPFQLLGSDQGIYCTTLVWRAWLQSGADLEVAFTEVELPILGGRYLLPSSLLRSNRLRALTPLLPTR</sequence>
<gene>
    <name evidence="2" type="ORF">GL58_16380</name>
</gene>
<reference evidence="3" key="1">
    <citation type="submission" date="2014-06" db="EMBL/GenBank/DDBJ databases">
        <title>Draft genome sequence of C. testosteroni WDL7.</title>
        <authorList>
            <person name="Wu Y."/>
            <person name="Seshan H."/>
            <person name="Arumugam K."/>
        </authorList>
    </citation>
    <scope>NUCLEOTIDE SEQUENCE [LARGE SCALE GENOMIC DNA]</scope>
    <source>
        <strain evidence="3">WDL7</strain>
    </source>
</reference>
<evidence type="ECO:0000313" key="3">
    <source>
        <dbReference type="Proteomes" id="UP000037442"/>
    </source>
</evidence>
<dbReference type="Pfam" id="PF05708">
    <property type="entry name" value="Peptidase_C92"/>
    <property type="match status" value="1"/>
</dbReference>
<dbReference type="EMBL" id="JNVD01000025">
    <property type="protein sequence ID" value="KOC19605.1"/>
    <property type="molecule type" value="Genomic_DNA"/>
</dbReference>
<comment type="caution">
    <text evidence="2">The sequence shown here is derived from an EMBL/GenBank/DDBJ whole genome shotgun (WGS) entry which is preliminary data.</text>
</comment>
<evidence type="ECO:0000313" key="2">
    <source>
        <dbReference type="EMBL" id="KOC19605.1"/>
    </source>
</evidence>
<feature type="chain" id="PRO_5005573987" description="Permuted papain-like amidase YaeF/Yiix C92 family enzyme" evidence="1">
    <location>
        <begin position="25"/>
        <end position="199"/>
    </location>
</feature>
<dbReference type="Gene3D" id="3.90.1720.10">
    <property type="entry name" value="endopeptidase domain like (from Nostoc punctiforme)"/>
    <property type="match status" value="1"/>
</dbReference>
<proteinExistence type="predicted"/>
<evidence type="ECO:0008006" key="4">
    <source>
        <dbReference type="Google" id="ProtNLM"/>
    </source>
</evidence>
<dbReference type="PATRIC" id="fig|285.49.peg.3390"/>
<feature type="signal peptide" evidence="1">
    <location>
        <begin position="1"/>
        <end position="24"/>
    </location>
</feature>
<organism evidence="2 3">
    <name type="scientific">Comamonas testosteroni</name>
    <name type="common">Pseudomonas testosteroni</name>
    <dbReference type="NCBI Taxonomy" id="285"/>
    <lineage>
        <taxon>Bacteria</taxon>
        <taxon>Pseudomonadati</taxon>
        <taxon>Pseudomonadota</taxon>
        <taxon>Betaproteobacteria</taxon>
        <taxon>Burkholderiales</taxon>
        <taxon>Comamonadaceae</taxon>
        <taxon>Comamonas</taxon>
    </lineage>
</organism>
<dbReference type="InterPro" id="IPR038765">
    <property type="entry name" value="Papain-like_cys_pep_sf"/>
</dbReference>
<dbReference type="PROSITE" id="PS51257">
    <property type="entry name" value="PROKAR_LIPOPROTEIN"/>
    <property type="match status" value="1"/>
</dbReference>
<protein>
    <recommendedName>
        <fullName evidence="4">Permuted papain-like amidase YaeF/Yiix C92 family enzyme</fullName>
    </recommendedName>
</protein>
<dbReference type="RefSeq" id="WP_053284160.1">
    <property type="nucleotide sequence ID" value="NZ_JNVD01000025.1"/>
</dbReference>
<keyword evidence="1" id="KW-0732">Signal</keyword>
<dbReference type="SUPFAM" id="SSF54001">
    <property type="entry name" value="Cysteine proteinases"/>
    <property type="match status" value="1"/>
</dbReference>
<dbReference type="AlphaFoldDB" id="A0A0L7MCG6"/>